<protein>
    <submittedName>
        <fullName evidence="8">Homeodomain type 1 mating protein a1-1</fullName>
    </submittedName>
</protein>
<organism evidence="8">
    <name type="scientific">Coprinopsis scobicola</name>
    <name type="common">Ink cap fungus</name>
    <dbReference type="NCBI Taxonomy" id="71696"/>
    <lineage>
        <taxon>Eukaryota</taxon>
        <taxon>Fungi</taxon>
        <taxon>Dikarya</taxon>
        <taxon>Basidiomycota</taxon>
        <taxon>Agaricomycotina</taxon>
        <taxon>Agaricomycetes</taxon>
        <taxon>Agaricomycetidae</taxon>
        <taxon>Agaricales</taxon>
        <taxon>Agaricineae</taxon>
        <taxon>Psathyrellaceae</taxon>
        <taxon>Coprinopsis</taxon>
    </lineage>
</organism>
<feature type="DNA-binding region" description="Homeobox" evidence="5">
    <location>
        <begin position="140"/>
        <end position="174"/>
    </location>
</feature>
<keyword evidence="4 5" id="KW-0539">Nucleus</keyword>
<dbReference type="InterPro" id="IPR024333">
    <property type="entry name" value="Mating-type_A-alpha/beta_1_N"/>
</dbReference>
<feature type="domain" description="Homeobox" evidence="7">
    <location>
        <begin position="138"/>
        <end position="173"/>
    </location>
</feature>
<dbReference type="PROSITE" id="PS50071">
    <property type="entry name" value="HOMEOBOX_2"/>
    <property type="match status" value="1"/>
</dbReference>
<comment type="similarity">
    <text evidence="1">Belongs to the TALE/M-ATYP homeobox family.</text>
</comment>
<evidence type="ECO:0000256" key="5">
    <source>
        <dbReference type="PROSITE-ProRule" id="PRU00108"/>
    </source>
</evidence>
<dbReference type="InterPro" id="IPR024441">
    <property type="entry name" value="Homeodomain1_C"/>
</dbReference>
<dbReference type="InterPro" id="IPR009057">
    <property type="entry name" value="Homeodomain-like_sf"/>
</dbReference>
<dbReference type="GO" id="GO:0006355">
    <property type="term" value="P:regulation of DNA-templated transcription"/>
    <property type="evidence" value="ECO:0007669"/>
    <property type="project" value="InterPro"/>
</dbReference>
<dbReference type="AlphaFoldDB" id="Q9C1N6"/>
<evidence type="ECO:0000256" key="4">
    <source>
        <dbReference type="ARBA" id="ARBA00023242"/>
    </source>
</evidence>
<feature type="compositionally biased region" description="Basic and acidic residues" evidence="6">
    <location>
        <begin position="322"/>
        <end position="331"/>
    </location>
</feature>
<keyword evidence="2 5" id="KW-0238">DNA-binding</keyword>
<name>Q9C1N6_COPSC</name>
<dbReference type="GO" id="GO:0005634">
    <property type="term" value="C:nucleus"/>
    <property type="evidence" value="ECO:0007669"/>
    <property type="project" value="UniProtKB-SubCell"/>
</dbReference>
<evidence type="ECO:0000313" key="8">
    <source>
        <dbReference type="EMBL" id="AAK17069.1"/>
    </source>
</evidence>
<accession>Q9C1N6</accession>
<dbReference type="CDD" id="cd00086">
    <property type="entry name" value="homeodomain"/>
    <property type="match status" value="1"/>
</dbReference>
<keyword evidence="3 5" id="KW-0371">Homeobox</keyword>
<dbReference type="SMART" id="SM00389">
    <property type="entry name" value="HOX"/>
    <property type="match status" value="1"/>
</dbReference>
<dbReference type="Pfam" id="PF12737">
    <property type="entry name" value="Mating_C"/>
    <property type="match status" value="1"/>
</dbReference>
<comment type="subcellular location">
    <subcellularLocation>
        <location evidence="5">Nucleus</location>
    </subcellularLocation>
</comment>
<dbReference type="Gene3D" id="1.10.10.60">
    <property type="entry name" value="Homeodomain-like"/>
    <property type="match status" value="1"/>
</dbReference>
<evidence type="ECO:0000256" key="6">
    <source>
        <dbReference type="SAM" id="MobiDB-lite"/>
    </source>
</evidence>
<gene>
    <name evidence="8" type="primary">a1-1</name>
</gene>
<reference evidence="8" key="1">
    <citation type="submission" date="2000-05" db="EMBL/GenBank/DDBJ databases">
        <title>The chromosomal region containing pab1, mip, and the A mating type locus of Coprinus bilanatus.</title>
        <authorList>
            <person name="Kues U."/>
            <person name="James T.Y."/>
            <person name="Vilgalys R."/>
            <person name="Challen M.P."/>
        </authorList>
    </citation>
    <scope>NUCLEOTIDE SEQUENCE</scope>
    <source>
        <strain evidence="8">CcM8</strain>
    </source>
</reference>
<feature type="region of interest" description="Disordered" evidence="6">
    <location>
        <begin position="245"/>
        <end position="345"/>
    </location>
</feature>
<dbReference type="InterPro" id="IPR001356">
    <property type="entry name" value="HD"/>
</dbReference>
<feature type="compositionally biased region" description="Polar residues" evidence="6">
    <location>
        <begin position="279"/>
        <end position="292"/>
    </location>
</feature>
<proteinExistence type="inferred from homology"/>
<evidence type="ECO:0000256" key="1">
    <source>
        <dbReference type="ARBA" id="ARBA00005800"/>
    </source>
</evidence>
<evidence type="ECO:0000256" key="2">
    <source>
        <dbReference type="ARBA" id="ARBA00023125"/>
    </source>
</evidence>
<dbReference type="EMBL" id="AF271164">
    <property type="protein sequence ID" value="AAK17069.1"/>
    <property type="molecule type" value="Genomic_DNA"/>
</dbReference>
<sequence>MPMATLENPTDDSVLQQLTTFQRDYFDAINVDDAAQLERFSTSWSAFNELIRSTASKLSQSTLQAIHGFASLIETISSDLLDLDAHPSTSDLDKLLEQTLQAVADEDTQTVSSEPQNNSGPSYILPAAKWLYENVHAPYPSVEVRSSLAKQSGCPRKDVDNWFIDARRRIGWNDLRKRRFGNRRADILEASARFHDDAAAEPSELDFEFVTITQNARDMYQKFTESRLATQLDHAVMDMTPAIQQQIQADKHQRKLQMRRDRQATKAAAAYPSPERSPAPSQRSTRTLSPSPSLCDVSDHASEPHSRKRHFSSVDFDEGDADERTEKRSRSDFISTQSHCDGLPSPARTEVLVLSVDDPQPLPSCQLSLPFMPSKRKRRLSESDTGRAPKRPQTGAGALTRQIAVSDPLPLMEPSLDEWLQALMADNHPVEPLSQIEPDPSMPLEIAVANLPVDVTPTAAGVSAPAFMPLNSSNLNFPAFPLDLSPSAWPSSHEVPADPLIGPCPSDPIFALDANAVMFPGYNPAELPHDRMESQTFAELSSLSNFWTDHNVVQLPPSAPLFSPFNSSAATLGTSKLTPSEKEAKQREFMQVQAKYLALCAELASS</sequence>
<evidence type="ECO:0000256" key="3">
    <source>
        <dbReference type="ARBA" id="ARBA00023155"/>
    </source>
</evidence>
<dbReference type="SUPFAM" id="SSF46689">
    <property type="entry name" value="Homeodomain-like"/>
    <property type="match status" value="1"/>
</dbReference>
<dbReference type="GO" id="GO:0003677">
    <property type="term" value="F:DNA binding"/>
    <property type="evidence" value="ECO:0007669"/>
    <property type="project" value="UniProtKB-UniRule"/>
</dbReference>
<feature type="region of interest" description="Disordered" evidence="6">
    <location>
        <begin position="363"/>
        <end position="397"/>
    </location>
</feature>
<dbReference type="Pfam" id="PF05920">
    <property type="entry name" value="Homeobox_KN"/>
    <property type="match status" value="1"/>
</dbReference>
<dbReference type="Pfam" id="PF12731">
    <property type="entry name" value="Mating_N"/>
    <property type="match status" value="1"/>
</dbReference>
<dbReference type="InterPro" id="IPR008422">
    <property type="entry name" value="KN_HD"/>
</dbReference>
<evidence type="ECO:0000259" key="7">
    <source>
        <dbReference type="PROSITE" id="PS50071"/>
    </source>
</evidence>